<dbReference type="RefSeq" id="WP_175417828.1">
    <property type="nucleotide sequence ID" value="NZ_JAVRER010000018.1"/>
</dbReference>
<organism evidence="1 2">
    <name type="scientific">Streptomyces evansiae</name>
    <dbReference type="NCBI Taxonomy" id="3075535"/>
    <lineage>
        <taxon>Bacteria</taxon>
        <taxon>Bacillati</taxon>
        <taxon>Actinomycetota</taxon>
        <taxon>Actinomycetes</taxon>
        <taxon>Kitasatosporales</taxon>
        <taxon>Streptomycetaceae</taxon>
        <taxon>Streptomyces</taxon>
    </lineage>
</organism>
<dbReference type="EMBL" id="JAVRER010000018">
    <property type="protein sequence ID" value="MDT0416588.1"/>
    <property type="molecule type" value="Genomic_DNA"/>
</dbReference>
<sequence length="52" mass="5566">MPVPFPPPADDCPVCERLRAVERDAEAAGDLSKATDCRVLRARHPHGKGEGA</sequence>
<reference evidence="2" key="1">
    <citation type="submission" date="2023-07" db="EMBL/GenBank/DDBJ databases">
        <title>30 novel species of actinomycetes from the DSMZ collection.</title>
        <authorList>
            <person name="Nouioui I."/>
        </authorList>
    </citation>
    <scope>NUCLEOTIDE SEQUENCE [LARGE SCALE GENOMIC DNA]</scope>
    <source>
        <strain evidence="2">DSM 41982</strain>
    </source>
</reference>
<name>A0ABD5E6A3_9ACTN</name>
<accession>A0ABD5E6A3</accession>
<dbReference type="AlphaFoldDB" id="A0ABD5E6A3"/>
<dbReference type="Proteomes" id="UP001183607">
    <property type="component" value="Unassembled WGS sequence"/>
</dbReference>
<protein>
    <recommendedName>
        <fullName evidence="3">Uracil-DNA glycosylase</fullName>
    </recommendedName>
</protein>
<gene>
    <name evidence="1" type="ORF">RM574_13935</name>
</gene>
<evidence type="ECO:0000313" key="2">
    <source>
        <dbReference type="Proteomes" id="UP001183607"/>
    </source>
</evidence>
<comment type="caution">
    <text evidence="1">The sequence shown here is derived from an EMBL/GenBank/DDBJ whole genome shotgun (WGS) entry which is preliminary data.</text>
</comment>
<evidence type="ECO:0000313" key="1">
    <source>
        <dbReference type="EMBL" id="MDT0416588.1"/>
    </source>
</evidence>
<evidence type="ECO:0008006" key="3">
    <source>
        <dbReference type="Google" id="ProtNLM"/>
    </source>
</evidence>
<proteinExistence type="predicted"/>